<keyword evidence="1" id="KW-0812">Transmembrane</keyword>
<accession>A0A9D1NY53</accession>
<feature type="transmembrane region" description="Helical" evidence="1">
    <location>
        <begin position="46"/>
        <end position="74"/>
    </location>
</feature>
<feature type="transmembrane region" description="Helical" evidence="1">
    <location>
        <begin position="337"/>
        <end position="356"/>
    </location>
</feature>
<dbReference type="AlphaFoldDB" id="A0A9D1NY53"/>
<feature type="transmembrane region" description="Helical" evidence="1">
    <location>
        <begin position="155"/>
        <end position="177"/>
    </location>
</feature>
<feature type="transmembrane region" description="Helical" evidence="1">
    <location>
        <begin position="86"/>
        <end position="107"/>
    </location>
</feature>
<organism evidence="2 3">
    <name type="scientific">Candidatus Pullilachnospira stercoravium</name>
    <dbReference type="NCBI Taxonomy" id="2840913"/>
    <lineage>
        <taxon>Bacteria</taxon>
        <taxon>Bacillati</taxon>
        <taxon>Bacillota</taxon>
        <taxon>Clostridia</taxon>
        <taxon>Lachnospirales</taxon>
        <taxon>Lachnospiraceae</taxon>
        <taxon>Lachnospiraceae incertae sedis</taxon>
        <taxon>Candidatus Pullilachnospira</taxon>
    </lineage>
</organism>
<feature type="transmembrane region" description="Helical" evidence="1">
    <location>
        <begin position="128"/>
        <end position="149"/>
    </location>
</feature>
<feature type="transmembrane region" description="Helical" evidence="1">
    <location>
        <begin position="488"/>
        <end position="511"/>
    </location>
</feature>
<sequence length="522" mass="58971">MLDSFIISFRLKITYRVNGFLYSLKCVPLLGRLLPDRLYCVRGLKILAGIFAGLWELVSMFLGKFLYLWLMVLLPAGLYKGDQGEIFIHILAMLSVIGMYANTYMFDPSNDKYYAMFLLRMDARKYTISNYIYTVLRQAVGFLPMLIVAGMQANLAVWESLMFLPLILGGKLAVAAWDLIRYEKTGDAVNENSLSKVEWILMGVLLAAAYGLPALGITIPAAAVLAMAVVMLAAGLTGVGKIRTFRYYREMYQQILAGKRYQMDSAVQTIANQDKKYISSDRKITSSKKGFEYFHELFVKRHRKVLWKSTWRMTAFAAAVWAGCTALVLFFPEVGEGVNRFLISSLPYFVFIMYSINRGSLTTRIMFMNCDHMMLTYAFYRKPENLLKLFGIRLRECIRLNLPPALVIGAGLAILLYLTGGTENPLNYGILFVSILAMSVFFSVHNLICYYLLQPYNAALEIKSKTSSLVSSVTYLICFACIRVRLPIFGFGLLAICFAALYSIGACVLVYKKGSETFRLRT</sequence>
<reference evidence="2" key="1">
    <citation type="submission" date="2020-10" db="EMBL/GenBank/DDBJ databases">
        <authorList>
            <person name="Gilroy R."/>
        </authorList>
    </citation>
    <scope>NUCLEOTIDE SEQUENCE</scope>
    <source>
        <strain evidence="2">ChiBcec2-4451</strain>
    </source>
</reference>
<keyword evidence="1" id="KW-0472">Membrane</keyword>
<proteinExistence type="predicted"/>
<feature type="transmembrane region" description="Helical" evidence="1">
    <location>
        <begin position="197"/>
        <end position="215"/>
    </location>
</feature>
<comment type="caution">
    <text evidence="2">The sequence shown here is derived from an EMBL/GenBank/DDBJ whole genome shotgun (WGS) entry which is preliminary data.</text>
</comment>
<dbReference type="Proteomes" id="UP000886723">
    <property type="component" value="Unassembled WGS sequence"/>
</dbReference>
<feature type="transmembrane region" description="Helical" evidence="1">
    <location>
        <begin position="398"/>
        <end position="418"/>
    </location>
</feature>
<feature type="transmembrane region" description="Helical" evidence="1">
    <location>
        <begin position="465"/>
        <end position="482"/>
    </location>
</feature>
<dbReference type="EMBL" id="DVON01000293">
    <property type="protein sequence ID" value="HIV14270.1"/>
    <property type="molecule type" value="Genomic_DNA"/>
</dbReference>
<reference evidence="2" key="2">
    <citation type="journal article" date="2021" name="PeerJ">
        <title>Extensive microbial diversity within the chicken gut microbiome revealed by metagenomics and culture.</title>
        <authorList>
            <person name="Gilroy R."/>
            <person name="Ravi A."/>
            <person name="Getino M."/>
            <person name="Pursley I."/>
            <person name="Horton D.L."/>
            <person name="Alikhan N.F."/>
            <person name="Baker D."/>
            <person name="Gharbi K."/>
            <person name="Hall N."/>
            <person name="Watson M."/>
            <person name="Adriaenssens E.M."/>
            <person name="Foster-Nyarko E."/>
            <person name="Jarju S."/>
            <person name="Secka A."/>
            <person name="Antonio M."/>
            <person name="Oren A."/>
            <person name="Chaudhuri R.R."/>
            <person name="La Ragione R."/>
            <person name="Hildebrand F."/>
            <person name="Pallen M.J."/>
        </authorList>
    </citation>
    <scope>NUCLEOTIDE SEQUENCE</scope>
    <source>
        <strain evidence="2">ChiBcec2-4451</strain>
    </source>
</reference>
<evidence type="ECO:0000313" key="3">
    <source>
        <dbReference type="Proteomes" id="UP000886723"/>
    </source>
</evidence>
<keyword evidence="1" id="KW-1133">Transmembrane helix</keyword>
<evidence type="ECO:0000256" key="1">
    <source>
        <dbReference type="SAM" id="Phobius"/>
    </source>
</evidence>
<feature type="transmembrane region" description="Helical" evidence="1">
    <location>
        <begin position="430"/>
        <end position="453"/>
    </location>
</feature>
<gene>
    <name evidence="2" type="ORF">IAA63_14200</name>
</gene>
<feature type="transmembrane region" description="Helical" evidence="1">
    <location>
        <begin position="310"/>
        <end position="331"/>
    </location>
</feature>
<name>A0A9D1NY53_9FIRM</name>
<evidence type="ECO:0000313" key="2">
    <source>
        <dbReference type="EMBL" id="HIV14270.1"/>
    </source>
</evidence>
<protein>
    <submittedName>
        <fullName evidence="2">Uncharacterized protein</fullName>
    </submittedName>
</protein>
<feature type="transmembrane region" description="Helical" evidence="1">
    <location>
        <begin position="221"/>
        <end position="239"/>
    </location>
</feature>